<name>V4ABL5_LOTGI</name>
<dbReference type="Proteomes" id="UP000030746">
    <property type="component" value="Unassembled WGS sequence"/>
</dbReference>
<dbReference type="KEGG" id="lgi:LOTGIDRAFT_233738"/>
<evidence type="ECO:0000256" key="6">
    <source>
        <dbReference type="ARBA" id="ARBA00023004"/>
    </source>
</evidence>
<keyword evidence="2" id="KW-0479">Metal-binding</keyword>
<dbReference type="SMART" id="SM00702">
    <property type="entry name" value="P4Hc"/>
    <property type="match status" value="1"/>
</dbReference>
<evidence type="ECO:0000256" key="2">
    <source>
        <dbReference type="ARBA" id="ARBA00022723"/>
    </source>
</evidence>
<evidence type="ECO:0000313" key="8">
    <source>
        <dbReference type="EMBL" id="ESO90706.1"/>
    </source>
</evidence>
<dbReference type="EMBL" id="KB202367">
    <property type="protein sequence ID" value="ESO90706.1"/>
    <property type="molecule type" value="Genomic_DNA"/>
</dbReference>
<comment type="cofactor">
    <cofactor evidence="1">
        <name>L-ascorbate</name>
        <dbReference type="ChEBI" id="CHEBI:38290"/>
    </cofactor>
</comment>
<accession>V4ABL5</accession>
<dbReference type="GO" id="GO:0031418">
    <property type="term" value="F:L-ascorbic acid binding"/>
    <property type="evidence" value="ECO:0007669"/>
    <property type="project" value="UniProtKB-KW"/>
</dbReference>
<dbReference type="GO" id="GO:0005783">
    <property type="term" value="C:endoplasmic reticulum"/>
    <property type="evidence" value="ECO:0007669"/>
    <property type="project" value="TreeGrafter"/>
</dbReference>
<evidence type="ECO:0000256" key="1">
    <source>
        <dbReference type="ARBA" id="ARBA00001961"/>
    </source>
</evidence>
<dbReference type="CTD" id="20249336"/>
<keyword evidence="3" id="KW-0847">Vitamin C</keyword>
<keyword evidence="9" id="KW-1185">Reference proteome</keyword>
<dbReference type="InterPro" id="IPR045054">
    <property type="entry name" value="P4HA-like"/>
</dbReference>
<keyword evidence="4" id="KW-0223">Dioxygenase</keyword>
<sequence>MGSYVLGDDKVHREDETRISKNAWLYDTNPVVSRLSRRISLLTGFKTEVRPYNTYAEAFQVVNYGLGGLYGPHLDCLSKNGDTESEYSQFKDSGERVATWMFYLSDVEFGGATVFPRAKARIPARKGTAAFWFNTFRNGLPDSRTLHAGCPVVLGDKWVANKWLRSIGQTFIRPCALDKNL</sequence>
<keyword evidence="6" id="KW-0408">Iron</keyword>
<dbReference type="PROSITE" id="PS51471">
    <property type="entry name" value="FE2OG_OXY"/>
    <property type="match status" value="1"/>
</dbReference>
<dbReference type="OrthoDB" id="420380at2759"/>
<proteinExistence type="predicted"/>
<evidence type="ECO:0000256" key="5">
    <source>
        <dbReference type="ARBA" id="ARBA00023002"/>
    </source>
</evidence>
<keyword evidence="5" id="KW-0560">Oxidoreductase</keyword>
<organism evidence="8 9">
    <name type="scientific">Lottia gigantea</name>
    <name type="common">Giant owl limpet</name>
    <dbReference type="NCBI Taxonomy" id="225164"/>
    <lineage>
        <taxon>Eukaryota</taxon>
        <taxon>Metazoa</taxon>
        <taxon>Spiralia</taxon>
        <taxon>Lophotrochozoa</taxon>
        <taxon>Mollusca</taxon>
        <taxon>Gastropoda</taxon>
        <taxon>Patellogastropoda</taxon>
        <taxon>Lottioidea</taxon>
        <taxon>Lottiidae</taxon>
        <taxon>Lottia</taxon>
    </lineage>
</organism>
<dbReference type="HOGENOM" id="CLU_058132_4_2_1"/>
<dbReference type="GO" id="GO:0004656">
    <property type="term" value="F:procollagen-proline 4-dioxygenase activity"/>
    <property type="evidence" value="ECO:0007669"/>
    <property type="project" value="TreeGrafter"/>
</dbReference>
<dbReference type="PANTHER" id="PTHR10869">
    <property type="entry name" value="PROLYL 4-HYDROXYLASE ALPHA SUBUNIT"/>
    <property type="match status" value="1"/>
</dbReference>
<dbReference type="InterPro" id="IPR044862">
    <property type="entry name" value="Pro_4_hyd_alph_FE2OG_OXY"/>
</dbReference>
<dbReference type="InterPro" id="IPR005123">
    <property type="entry name" value="Oxoglu/Fe-dep_dioxygenase_dom"/>
</dbReference>
<gene>
    <name evidence="8" type="ORF">LOTGIDRAFT_233738</name>
</gene>
<dbReference type="STRING" id="225164.V4ABL5"/>
<dbReference type="AlphaFoldDB" id="V4ABL5"/>
<feature type="domain" description="Fe2OG dioxygenase" evidence="7">
    <location>
        <begin position="54"/>
        <end position="166"/>
    </location>
</feature>
<evidence type="ECO:0000259" key="7">
    <source>
        <dbReference type="PROSITE" id="PS51471"/>
    </source>
</evidence>
<dbReference type="Gene3D" id="2.60.120.620">
    <property type="entry name" value="q2cbj1_9rhob like domain"/>
    <property type="match status" value="1"/>
</dbReference>
<evidence type="ECO:0000256" key="3">
    <source>
        <dbReference type="ARBA" id="ARBA00022896"/>
    </source>
</evidence>
<evidence type="ECO:0000313" key="9">
    <source>
        <dbReference type="Proteomes" id="UP000030746"/>
    </source>
</evidence>
<dbReference type="InterPro" id="IPR006620">
    <property type="entry name" value="Pro_4_hyd_alph"/>
</dbReference>
<protein>
    <recommendedName>
        <fullName evidence="7">Fe2OG dioxygenase domain-containing protein</fullName>
    </recommendedName>
</protein>
<evidence type="ECO:0000256" key="4">
    <source>
        <dbReference type="ARBA" id="ARBA00022964"/>
    </source>
</evidence>
<dbReference type="PANTHER" id="PTHR10869:SF244">
    <property type="entry name" value="PROLYL 4-HYDROXYLASE SUBUNIT ALPHA-2"/>
    <property type="match status" value="1"/>
</dbReference>
<dbReference type="GeneID" id="20249336"/>
<dbReference type="OMA" id="GQFYKPH"/>
<dbReference type="GO" id="GO:0005506">
    <property type="term" value="F:iron ion binding"/>
    <property type="evidence" value="ECO:0007669"/>
    <property type="project" value="InterPro"/>
</dbReference>
<reference evidence="8 9" key="1">
    <citation type="journal article" date="2013" name="Nature">
        <title>Insights into bilaterian evolution from three spiralian genomes.</title>
        <authorList>
            <person name="Simakov O."/>
            <person name="Marletaz F."/>
            <person name="Cho S.J."/>
            <person name="Edsinger-Gonzales E."/>
            <person name="Havlak P."/>
            <person name="Hellsten U."/>
            <person name="Kuo D.H."/>
            <person name="Larsson T."/>
            <person name="Lv J."/>
            <person name="Arendt D."/>
            <person name="Savage R."/>
            <person name="Osoegawa K."/>
            <person name="de Jong P."/>
            <person name="Grimwood J."/>
            <person name="Chapman J.A."/>
            <person name="Shapiro H."/>
            <person name="Aerts A."/>
            <person name="Otillar R.P."/>
            <person name="Terry A.Y."/>
            <person name="Boore J.L."/>
            <person name="Grigoriev I.V."/>
            <person name="Lindberg D.R."/>
            <person name="Seaver E.C."/>
            <person name="Weisblat D.A."/>
            <person name="Putnam N.H."/>
            <person name="Rokhsar D.S."/>
        </authorList>
    </citation>
    <scope>NUCLEOTIDE SEQUENCE [LARGE SCALE GENOMIC DNA]</scope>
</reference>
<dbReference type="RefSeq" id="XP_009058697.1">
    <property type="nucleotide sequence ID" value="XM_009060449.1"/>
</dbReference>
<dbReference type="Pfam" id="PF13640">
    <property type="entry name" value="2OG-FeII_Oxy_3"/>
    <property type="match status" value="1"/>
</dbReference>